<organism evidence="3 4">
    <name type="scientific">Paenibacillus hodogayensis</name>
    <dbReference type="NCBI Taxonomy" id="279208"/>
    <lineage>
        <taxon>Bacteria</taxon>
        <taxon>Bacillati</taxon>
        <taxon>Bacillota</taxon>
        <taxon>Bacilli</taxon>
        <taxon>Bacillales</taxon>
        <taxon>Paenibacillaceae</taxon>
        <taxon>Paenibacillus</taxon>
    </lineage>
</organism>
<dbReference type="EMBL" id="JBHMAG010000013">
    <property type="protein sequence ID" value="MFB9753884.1"/>
    <property type="molecule type" value="Genomic_DNA"/>
</dbReference>
<accession>A0ABV5W004</accession>
<dbReference type="Pfam" id="PF07221">
    <property type="entry name" value="GlcNAc_2-epim"/>
    <property type="match status" value="1"/>
</dbReference>
<reference evidence="3 4" key="1">
    <citation type="submission" date="2024-09" db="EMBL/GenBank/DDBJ databases">
        <authorList>
            <person name="Sun Q."/>
            <person name="Mori K."/>
        </authorList>
    </citation>
    <scope>NUCLEOTIDE SEQUENCE [LARGE SCALE GENOMIC DNA]</scope>
    <source>
        <strain evidence="3 4">JCM 12520</strain>
    </source>
</reference>
<dbReference type="SUPFAM" id="SSF48208">
    <property type="entry name" value="Six-hairpin glycosidases"/>
    <property type="match status" value="1"/>
</dbReference>
<keyword evidence="4" id="KW-1185">Reference proteome</keyword>
<dbReference type="PANTHER" id="PTHR15108">
    <property type="entry name" value="N-ACYLGLUCOSAMINE-2-EPIMERASE"/>
    <property type="match status" value="1"/>
</dbReference>
<evidence type="ECO:0000313" key="4">
    <source>
        <dbReference type="Proteomes" id="UP001589619"/>
    </source>
</evidence>
<dbReference type="InterPro" id="IPR008928">
    <property type="entry name" value="6-hairpin_glycosidase_sf"/>
</dbReference>
<comment type="similarity">
    <text evidence="1">Belongs to the N-acylglucosamine 2-epimerase family.</text>
</comment>
<dbReference type="Proteomes" id="UP001589619">
    <property type="component" value="Unassembled WGS sequence"/>
</dbReference>
<evidence type="ECO:0000313" key="3">
    <source>
        <dbReference type="EMBL" id="MFB9753884.1"/>
    </source>
</evidence>
<comment type="caution">
    <text evidence="3">The sequence shown here is derived from an EMBL/GenBank/DDBJ whole genome shotgun (WGS) entry which is preliminary data.</text>
</comment>
<evidence type="ECO:0000256" key="1">
    <source>
        <dbReference type="ARBA" id="ARBA00008558"/>
    </source>
</evidence>
<dbReference type="RefSeq" id="WP_344915175.1">
    <property type="nucleotide sequence ID" value="NZ_BAAAYO010000014.1"/>
</dbReference>
<dbReference type="InterPro" id="IPR012341">
    <property type="entry name" value="6hp_glycosidase-like_sf"/>
</dbReference>
<keyword evidence="2" id="KW-0413">Isomerase</keyword>
<gene>
    <name evidence="3" type="ORF">ACFFNY_20125</name>
</gene>
<evidence type="ECO:0000256" key="2">
    <source>
        <dbReference type="ARBA" id="ARBA00023235"/>
    </source>
</evidence>
<dbReference type="Gene3D" id="1.50.10.10">
    <property type="match status" value="1"/>
</dbReference>
<name>A0ABV5W004_9BACL</name>
<dbReference type="InterPro" id="IPR010819">
    <property type="entry name" value="AGE/CE"/>
</dbReference>
<protein>
    <submittedName>
        <fullName evidence="3">AGE family epimerase/isomerase</fullName>
    </submittedName>
</protein>
<proteinExistence type="inferred from homology"/>
<sequence>MSETWDAGSLRVFYEDHLKRVLLPFWLRSSDEEHGGYFNCYDNTGEKLVSTDKYTWSQGRFVWMYAKLASMSTDTFDSGERDRFLKLAESGAKFLMDHCLLDNGNCAFVMERTGDPKLNPPNERYDSSIFADCFVVAGLAKYAATADSADSLSFARTLYRSIIGRIESGQYEMAPYPTPDGYRSHNIPMILLNVTQELLEAEEALGTASGGAESGTAESDTTEWLRGNMRMFLQEIMDHFVDTDGVLNEMIGADRSRVDSLLGRYCNPGHSIEDMWFVIHAAMKLGMEPYIGKAVRTAKKMVELGWDDEYGGLLLFVDRDGGQPRGDRSGIEHTGMVGQIGQNWDNKLWWVHSEALYTTMLGYSLTGDERLLTDYRAIHDYTFRTFPHPDERVGEWIQIRRRNGEPIDKVVALPVKDPYHIIRNVILIIELLDRMKNGPGMEALQA</sequence>